<sequence length="47" mass="5377">MTAVPRLFTLLDGLSRRSPRLIDDIEWHDSPAVYQSGSRADETSWET</sequence>
<dbReference type="Proteomes" id="UP001589716">
    <property type="component" value="Unassembled WGS sequence"/>
</dbReference>
<evidence type="ECO:0000313" key="1">
    <source>
        <dbReference type="EMBL" id="MFB9557325.1"/>
    </source>
</evidence>
<name>A0ABV5QUW0_9ACTN</name>
<accession>A0ABV5QUW0</accession>
<protein>
    <recommendedName>
        <fullName evidence="3">Transposase</fullName>
    </recommendedName>
</protein>
<reference evidence="1 2" key="1">
    <citation type="submission" date="2024-09" db="EMBL/GenBank/DDBJ databases">
        <authorList>
            <person name="Sun Q."/>
            <person name="Mori K."/>
        </authorList>
    </citation>
    <scope>NUCLEOTIDE SEQUENCE [LARGE SCALE GENOMIC DNA]</scope>
    <source>
        <strain evidence="1 2">JCM 4414</strain>
    </source>
</reference>
<gene>
    <name evidence="1" type="ORF">ACFFTP_24445</name>
</gene>
<proteinExistence type="predicted"/>
<evidence type="ECO:0000313" key="2">
    <source>
        <dbReference type="Proteomes" id="UP001589716"/>
    </source>
</evidence>
<organism evidence="1 2">
    <name type="scientific">Streptomyces roseoviridis</name>
    <dbReference type="NCBI Taxonomy" id="67361"/>
    <lineage>
        <taxon>Bacteria</taxon>
        <taxon>Bacillati</taxon>
        <taxon>Actinomycetota</taxon>
        <taxon>Actinomycetes</taxon>
        <taxon>Kitasatosporales</taxon>
        <taxon>Streptomycetaceae</taxon>
        <taxon>Streptomyces</taxon>
    </lineage>
</organism>
<comment type="caution">
    <text evidence="1">The sequence shown here is derived from an EMBL/GenBank/DDBJ whole genome shotgun (WGS) entry which is preliminary data.</text>
</comment>
<dbReference type="EMBL" id="JBHMCT010000014">
    <property type="protein sequence ID" value="MFB9557325.1"/>
    <property type="molecule type" value="Genomic_DNA"/>
</dbReference>
<dbReference type="RefSeq" id="WP_345484084.1">
    <property type="nucleotide sequence ID" value="NZ_BAAAWU010000001.1"/>
</dbReference>
<evidence type="ECO:0008006" key="3">
    <source>
        <dbReference type="Google" id="ProtNLM"/>
    </source>
</evidence>
<keyword evidence="2" id="KW-1185">Reference proteome</keyword>